<evidence type="ECO:0000259" key="10">
    <source>
        <dbReference type="Pfam" id="PF02867"/>
    </source>
</evidence>
<gene>
    <name evidence="11" type="ORF">LDC_2196</name>
</gene>
<feature type="domain" description="Ribonucleotide reductase large subunit C-terminal" evidence="10">
    <location>
        <begin position="1"/>
        <end position="319"/>
    </location>
</feature>
<comment type="caution">
    <text evidence="11">The sequence shown here is derived from an EMBL/GenBank/DDBJ whole genome shotgun (WGS) entry which is preliminary data.</text>
</comment>
<evidence type="ECO:0000256" key="2">
    <source>
        <dbReference type="ARBA" id="ARBA00007405"/>
    </source>
</evidence>
<evidence type="ECO:0000256" key="3">
    <source>
        <dbReference type="ARBA" id="ARBA00012274"/>
    </source>
</evidence>
<evidence type="ECO:0000256" key="8">
    <source>
        <dbReference type="ARBA" id="ARBA00023285"/>
    </source>
</evidence>
<keyword evidence="6" id="KW-0560">Oxidoreductase</keyword>
<keyword evidence="4" id="KW-0846">Cobalamin</keyword>
<evidence type="ECO:0000256" key="4">
    <source>
        <dbReference type="ARBA" id="ARBA00022628"/>
    </source>
</evidence>
<dbReference type="PANTHER" id="PTHR43371">
    <property type="entry name" value="VITAMIN B12-DEPENDENT RIBONUCLEOTIDE REDUCTASE"/>
    <property type="match status" value="1"/>
</dbReference>
<dbReference type="InterPro" id="IPR000788">
    <property type="entry name" value="RNR_lg_C"/>
</dbReference>
<protein>
    <recommendedName>
        <fullName evidence="3">ribonucleoside-diphosphate reductase</fullName>
        <ecNumber evidence="3">1.17.4.1</ecNumber>
    </recommendedName>
</protein>
<evidence type="ECO:0000256" key="1">
    <source>
        <dbReference type="ARBA" id="ARBA00001922"/>
    </source>
</evidence>
<keyword evidence="8" id="KW-0170">Cobalt</keyword>
<dbReference type="GO" id="GO:0031419">
    <property type="term" value="F:cobalamin binding"/>
    <property type="evidence" value="ECO:0007669"/>
    <property type="project" value="UniProtKB-KW"/>
</dbReference>
<dbReference type="EC" id="1.17.4.1" evidence="3"/>
<organism evidence="11">
    <name type="scientific">sediment metagenome</name>
    <dbReference type="NCBI Taxonomy" id="749907"/>
    <lineage>
        <taxon>unclassified sequences</taxon>
        <taxon>metagenomes</taxon>
        <taxon>ecological metagenomes</taxon>
    </lineage>
</organism>
<evidence type="ECO:0000256" key="7">
    <source>
        <dbReference type="ARBA" id="ARBA00023157"/>
    </source>
</evidence>
<dbReference type="CDD" id="cd02888">
    <property type="entry name" value="RNR_II_dimer"/>
    <property type="match status" value="1"/>
</dbReference>
<dbReference type="InterPro" id="IPR013344">
    <property type="entry name" value="RNR_NrdJ/NrdZ"/>
</dbReference>
<evidence type="ECO:0000256" key="9">
    <source>
        <dbReference type="ARBA" id="ARBA00047754"/>
    </source>
</evidence>
<dbReference type="GO" id="GO:0004748">
    <property type="term" value="F:ribonucleoside-diphosphate reductase activity, thioredoxin disulfide as acceptor"/>
    <property type="evidence" value="ECO:0007669"/>
    <property type="project" value="UniProtKB-EC"/>
</dbReference>
<comment type="catalytic activity">
    <reaction evidence="9">
        <text>a 2'-deoxyribonucleoside 5'-diphosphate + [thioredoxin]-disulfide + H2O = a ribonucleoside 5'-diphosphate + [thioredoxin]-dithiol</text>
        <dbReference type="Rhea" id="RHEA:23252"/>
        <dbReference type="Rhea" id="RHEA-COMP:10698"/>
        <dbReference type="Rhea" id="RHEA-COMP:10700"/>
        <dbReference type="ChEBI" id="CHEBI:15377"/>
        <dbReference type="ChEBI" id="CHEBI:29950"/>
        <dbReference type="ChEBI" id="CHEBI:50058"/>
        <dbReference type="ChEBI" id="CHEBI:57930"/>
        <dbReference type="ChEBI" id="CHEBI:73316"/>
        <dbReference type="EC" id="1.17.4.1"/>
    </reaction>
</comment>
<comment type="cofactor">
    <cofactor evidence="1">
        <name>adenosylcob(III)alamin</name>
        <dbReference type="ChEBI" id="CHEBI:18408"/>
    </cofactor>
</comment>
<proteinExistence type="inferred from homology"/>
<evidence type="ECO:0000256" key="6">
    <source>
        <dbReference type="ARBA" id="ARBA00023002"/>
    </source>
</evidence>
<reference evidence="11" key="2">
    <citation type="journal article" date="2011" name="Microb. Ecol.">
        <title>Taxonomic and Functional Metagenomic Profiling of the Microbial Community in the Anoxic Sediment of a Sub-saline Shallow Lake (Laguna de Carrizo, Central Spain).</title>
        <authorList>
            <person name="Ferrer M."/>
            <person name="Guazzaroni M.E."/>
            <person name="Richter M."/>
            <person name="Garcia-Salamanca A."/>
            <person name="Yarza P."/>
            <person name="Suarez-Suarez A."/>
            <person name="Solano J."/>
            <person name="Alcaide M."/>
            <person name="van Dillewijn P."/>
            <person name="Molina-Henares M.A."/>
            <person name="Lopez-Cortes N."/>
            <person name="Al-Ramahi Y."/>
            <person name="Guerrero C."/>
            <person name="Acosta A."/>
            <person name="de Eugenio L.I."/>
            <person name="Martinez V."/>
            <person name="Marques S."/>
            <person name="Rojo F."/>
            <person name="Santero E."/>
            <person name="Genilloud O."/>
            <person name="Perez-Perez J."/>
            <person name="Rossello-Mora R."/>
            <person name="Ramos J.L."/>
        </authorList>
    </citation>
    <scope>NUCLEOTIDE SEQUENCE</scope>
</reference>
<sequence>AACFTIPVNDSLGSIFDAVKHTAMIEQSGGGVGLSFSKLRPKGDEVKSTKGVASGPVSFMTVFDTVTNVVKAGGKRRGAMMGVLRVDHPDIMEFIGAKEEQGVLSNFNISVAVTDQFMAALRKGGMLSLRSPRTGKAVSKLPARKIWDAIVKSAWASGDPGVLFIDEINRRNPTRHLGLVESTNPCGEAVLHPYESCNLGSINLTRMLARKGKHIIDWEKLRETIRLAVRFLDDVIDVNKYPIPQIEAVTKANRRIGVGVMGFAEMLVMLGIPYDSEEALKLAGKLMGFITEEARKMSGELGLKRGSFRNFRGSLWQKKGFRAMRNATVTTIAPTGSISIIAGVSSGIEPLFAVSFSRRVLGGKVLHEVSAAFERVARERDFYSADLMAKVAKRGSVKGLKDVPKDVQRLFVTSLEIKPEWHVRMQAEFQKHTDNAVSKTVNFPKSATVKDVEKVYMMAYKLGCKGITVYRYGSRPEQVLFVCGECE</sequence>
<comment type="similarity">
    <text evidence="2">Belongs to the ribonucleoside diphosphate reductase class-2 family.</text>
</comment>
<dbReference type="PRINTS" id="PR01183">
    <property type="entry name" value="RIBORDTASEM1"/>
</dbReference>
<dbReference type="SUPFAM" id="SSF51998">
    <property type="entry name" value="PFL-like glycyl radical enzymes"/>
    <property type="match status" value="1"/>
</dbReference>
<dbReference type="PANTHER" id="PTHR43371:SF1">
    <property type="entry name" value="RIBONUCLEOSIDE-DIPHOSPHATE REDUCTASE"/>
    <property type="match status" value="1"/>
</dbReference>
<dbReference type="Pfam" id="PF02867">
    <property type="entry name" value="Ribonuc_red_lgC"/>
    <property type="match status" value="2"/>
</dbReference>
<dbReference type="Gene3D" id="3.20.70.20">
    <property type="match status" value="1"/>
</dbReference>
<dbReference type="InterPro" id="IPR050862">
    <property type="entry name" value="RdRp_reductase_class-2"/>
</dbReference>
<evidence type="ECO:0000313" key="11">
    <source>
        <dbReference type="EMBL" id="EFK95792.1"/>
    </source>
</evidence>
<dbReference type="EMBL" id="ADZX01000653">
    <property type="protein sequence ID" value="EFK95792.1"/>
    <property type="molecule type" value="Genomic_DNA"/>
</dbReference>
<dbReference type="AlphaFoldDB" id="D9PKX5"/>
<feature type="domain" description="Ribonucleotide reductase large subunit C-terminal" evidence="10">
    <location>
        <begin position="324"/>
        <end position="470"/>
    </location>
</feature>
<keyword evidence="7" id="KW-1015">Disulfide bond</keyword>
<feature type="non-terminal residue" evidence="11">
    <location>
        <position position="1"/>
    </location>
</feature>
<evidence type="ECO:0000256" key="5">
    <source>
        <dbReference type="ARBA" id="ARBA00022741"/>
    </source>
</evidence>
<dbReference type="NCBIfam" id="TIGR02504">
    <property type="entry name" value="NrdJ_Z"/>
    <property type="match status" value="1"/>
</dbReference>
<name>D9PKX5_9ZZZZ</name>
<dbReference type="GO" id="GO:0000166">
    <property type="term" value="F:nucleotide binding"/>
    <property type="evidence" value="ECO:0007669"/>
    <property type="project" value="UniProtKB-KW"/>
</dbReference>
<accession>D9PKX5</accession>
<keyword evidence="5" id="KW-0547">Nucleotide-binding</keyword>
<reference evidence="11" key="1">
    <citation type="submission" date="2010-07" db="EMBL/GenBank/DDBJ databases">
        <authorList>
            <consortium name="CONSOLIDER consortium CSD2007-00005"/>
            <person name="Guazzaroni M.-E."/>
            <person name="Richter M."/>
            <person name="Garcia-Salamanca A."/>
            <person name="Yarza P."/>
            <person name="Ferrer M."/>
        </authorList>
    </citation>
    <scope>NUCLEOTIDE SEQUENCE</scope>
</reference>